<dbReference type="InterPro" id="IPR005467">
    <property type="entry name" value="His_kinase_dom"/>
</dbReference>
<dbReference type="SMART" id="SM00086">
    <property type="entry name" value="PAC"/>
    <property type="match status" value="1"/>
</dbReference>
<evidence type="ECO:0000256" key="4">
    <source>
        <dbReference type="ARBA" id="ARBA00022475"/>
    </source>
</evidence>
<dbReference type="InterPro" id="IPR013656">
    <property type="entry name" value="PAS_4"/>
</dbReference>
<evidence type="ECO:0000256" key="1">
    <source>
        <dbReference type="ARBA" id="ARBA00000085"/>
    </source>
</evidence>
<evidence type="ECO:0000256" key="8">
    <source>
        <dbReference type="ARBA" id="ARBA00022777"/>
    </source>
</evidence>
<dbReference type="Pfam" id="PF08448">
    <property type="entry name" value="PAS_4"/>
    <property type="match status" value="2"/>
</dbReference>
<organism evidence="14">
    <name type="scientific">Singulisphaera sp. Ch08</name>
    <dbReference type="NCBI Taxonomy" id="3120278"/>
    <lineage>
        <taxon>Bacteria</taxon>
        <taxon>Pseudomonadati</taxon>
        <taxon>Planctomycetota</taxon>
        <taxon>Planctomycetia</taxon>
        <taxon>Isosphaerales</taxon>
        <taxon>Isosphaeraceae</taxon>
        <taxon>Singulisphaera</taxon>
    </lineage>
</organism>
<keyword evidence="9" id="KW-0067">ATP-binding</keyword>
<dbReference type="GO" id="GO:0005886">
    <property type="term" value="C:plasma membrane"/>
    <property type="evidence" value="ECO:0007669"/>
    <property type="project" value="UniProtKB-SubCell"/>
</dbReference>
<keyword evidence="5" id="KW-0597">Phosphoprotein</keyword>
<sequence length="434" mass="47678">MINETTREPVAQPARKVIERGLTVGLGNHTLLIARDGSERPIDDSAAAIKDDRGNVVGVVLIFRDITARRQAELAIESAKEYAESIVTTVREPLLVLDSQLHVRSANRSFYETFQVNPDETVGRFLYGLGDGQWDIPALRTLLEEILPRNPSFHDFEVSHDFEHIGPRTMLLNARCFPPEGQFELILLAIEDVTDRRQAERAVEEAENRKDEFIAILAHELRNPLSTISLAANLLQTAASEDDRSWALGVVGHQVKNLNRLIEDLLDVSRISQGKIHLQKEDIDLAAVIARSVESVTALVKEREHELTVSVPHEPMEVVGDPTRLEQVFGNLLTNAAKYTEKGGRIAVTATAEGGNFLVRVRDTGEGISDEMMPGLFEMFTQVESSTHHSRGGLGIGLSLVKTLVGMHGGSVQVASDGVGLGSEFSVRLPALVQ</sequence>
<keyword evidence="7" id="KW-0547">Nucleotide-binding</keyword>
<dbReference type="PRINTS" id="PR00344">
    <property type="entry name" value="BCTRLSENSOR"/>
</dbReference>
<dbReference type="PROSITE" id="PS50109">
    <property type="entry name" value="HIS_KIN"/>
    <property type="match status" value="1"/>
</dbReference>
<reference evidence="14" key="1">
    <citation type="submission" date="2024-05" db="EMBL/GenBank/DDBJ databases">
        <title>Planctomycetes of the genus Singulisphaera possess chitinolytic capabilities.</title>
        <authorList>
            <person name="Ivanova A."/>
        </authorList>
    </citation>
    <scope>NUCLEOTIDE SEQUENCE</scope>
    <source>
        <strain evidence="14">Ch08T</strain>
    </source>
</reference>
<dbReference type="AlphaFoldDB" id="A0AAU7CT99"/>
<dbReference type="GO" id="GO:0000155">
    <property type="term" value="F:phosphorelay sensor kinase activity"/>
    <property type="evidence" value="ECO:0007669"/>
    <property type="project" value="InterPro"/>
</dbReference>
<dbReference type="SUPFAM" id="SSF47384">
    <property type="entry name" value="Homodimeric domain of signal transducing histidine kinase"/>
    <property type="match status" value="1"/>
</dbReference>
<evidence type="ECO:0000256" key="9">
    <source>
        <dbReference type="ARBA" id="ARBA00022840"/>
    </source>
</evidence>
<keyword evidence="10" id="KW-0902">Two-component regulatory system</keyword>
<keyword evidence="4" id="KW-1003">Cell membrane</keyword>
<keyword evidence="6" id="KW-0808">Transferase</keyword>
<dbReference type="FunFam" id="3.30.565.10:FF:000023">
    <property type="entry name" value="PAS domain-containing sensor histidine kinase"/>
    <property type="match status" value="1"/>
</dbReference>
<keyword evidence="8 14" id="KW-0418">Kinase</keyword>
<dbReference type="InterPro" id="IPR001610">
    <property type="entry name" value="PAC"/>
</dbReference>
<dbReference type="InterPro" id="IPR036097">
    <property type="entry name" value="HisK_dim/P_sf"/>
</dbReference>
<dbReference type="EC" id="2.7.13.3" evidence="3"/>
<evidence type="ECO:0000256" key="3">
    <source>
        <dbReference type="ARBA" id="ARBA00012438"/>
    </source>
</evidence>
<dbReference type="Pfam" id="PF02518">
    <property type="entry name" value="HATPase_c"/>
    <property type="match status" value="1"/>
</dbReference>
<evidence type="ECO:0000256" key="7">
    <source>
        <dbReference type="ARBA" id="ARBA00022741"/>
    </source>
</evidence>
<evidence type="ECO:0000259" key="12">
    <source>
        <dbReference type="PROSITE" id="PS50109"/>
    </source>
</evidence>
<dbReference type="EMBL" id="CP155447">
    <property type="protein sequence ID" value="XBH08310.1"/>
    <property type="molecule type" value="Genomic_DNA"/>
</dbReference>
<dbReference type="PANTHER" id="PTHR43547:SF2">
    <property type="entry name" value="HYBRID SIGNAL TRANSDUCTION HISTIDINE KINASE C"/>
    <property type="match status" value="1"/>
</dbReference>
<dbReference type="Gene3D" id="1.10.287.130">
    <property type="match status" value="1"/>
</dbReference>
<proteinExistence type="predicted"/>
<dbReference type="CDD" id="cd00082">
    <property type="entry name" value="HisKA"/>
    <property type="match status" value="1"/>
</dbReference>
<dbReference type="PROSITE" id="PS50113">
    <property type="entry name" value="PAC"/>
    <property type="match status" value="1"/>
</dbReference>
<protein>
    <recommendedName>
        <fullName evidence="3">histidine kinase</fullName>
        <ecNumber evidence="3">2.7.13.3</ecNumber>
    </recommendedName>
</protein>
<evidence type="ECO:0000256" key="6">
    <source>
        <dbReference type="ARBA" id="ARBA00022679"/>
    </source>
</evidence>
<dbReference type="NCBIfam" id="TIGR00229">
    <property type="entry name" value="sensory_box"/>
    <property type="match status" value="1"/>
</dbReference>
<evidence type="ECO:0000256" key="5">
    <source>
        <dbReference type="ARBA" id="ARBA00022553"/>
    </source>
</evidence>
<feature type="domain" description="Histidine kinase" evidence="12">
    <location>
        <begin position="216"/>
        <end position="433"/>
    </location>
</feature>
<keyword evidence="11" id="KW-0472">Membrane</keyword>
<dbReference type="Pfam" id="PF00512">
    <property type="entry name" value="HisKA"/>
    <property type="match status" value="1"/>
</dbReference>
<dbReference type="InterPro" id="IPR035965">
    <property type="entry name" value="PAS-like_dom_sf"/>
</dbReference>
<comment type="subcellular location">
    <subcellularLocation>
        <location evidence="2">Cell membrane</location>
    </subcellularLocation>
</comment>
<comment type="catalytic activity">
    <reaction evidence="1">
        <text>ATP + protein L-histidine = ADP + protein N-phospho-L-histidine.</text>
        <dbReference type="EC" id="2.7.13.3"/>
    </reaction>
</comment>
<dbReference type="Gene3D" id="3.30.450.20">
    <property type="entry name" value="PAS domain"/>
    <property type="match status" value="2"/>
</dbReference>
<dbReference type="PANTHER" id="PTHR43547">
    <property type="entry name" value="TWO-COMPONENT HISTIDINE KINASE"/>
    <property type="match status" value="1"/>
</dbReference>
<dbReference type="InterPro" id="IPR003594">
    <property type="entry name" value="HATPase_dom"/>
</dbReference>
<dbReference type="InterPro" id="IPR036890">
    <property type="entry name" value="HATPase_C_sf"/>
</dbReference>
<dbReference type="InterPro" id="IPR000014">
    <property type="entry name" value="PAS"/>
</dbReference>
<evidence type="ECO:0000256" key="11">
    <source>
        <dbReference type="ARBA" id="ARBA00023136"/>
    </source>
</evidence>
<dbReference type="SMART" id="SM00387">
    <property type="entry name" value="HATPase_c"/>
    <property type="match status" value="1"/>
</dbReference>
<dbReference type="SUPFAM" id="SSF55785">
    <property type="entry name" value="PYP-like sensor domain (PAS domain)"/>
    <property type="match status" value="2"/>
</dbReference>
<dbReference type="Gene3D" id="3.30.565.10">
    <property type="entry name" value="Histidine kinase-like ATPase, C-terminal domain"/>
    <property type="match status" value="1"/>
</dbReference>
<evidence type="ECO:0000256" key="2">
    <source>
        <dbReference type="ARBA" id="ARBA00004236"/>
    </source>
</evidence>
<dbReference type="InterPro" id="IPR003661">
    <property type="entry name" value="HisK_dim/P_dom"/>
</dbReference>
<name>A0AAU7CT99_9BACT</name>
<accession>A0AAU7CT99</accession>
<evidence type="ECO:0000259" key="13">
    <source>
        <dbReference type="PROSITE" id="PS50113"/>
    </source>
</evidence>
<evidence type="ECO:0000256" key="10">
    <source>
        <dbReference type="ARBA" id="ARBA00023012"/>
    </source>
</evidence>
<dbReference type="InterPro" id="IPR004358">
    <property type="entry name" value="Sig_transdc_His_kin-like_C"/>
</dbReference>
<evidence type="ECO:0000313" key="14">
    <source>
        <dbReference type="EMBL" id="XBH08310.1"/>
    </source>
</evidence>
<dbReference type="SMART" id="SM00388">
    <property type="entry name" value="HisKA"/>
    <property type="match status" value="1"/>
</dbReference>
<dbReference type="InterPro" id="IPR000700">
    <property type="entry name" value="PAS-assoc_C"/>
</dbReference>
<dbReference type="GO" id="GO:0005524">
    <property type="term" value="F:ATP binding"/>
    <property type="evidence" value="ECO:0007669"/>
    <property type="project" value="UniProtKB-KW"/>
</dbReference>
<dbReference type="SUPFAM" id="SSF55874">
    <property type="entry name" value="ATPase domain of HSP90 chaperone/DNA topoisomerase II/histidine kinase"/>
    <property type="match status" value="1"/>
</dbReference>
<feature type="domain" description="PAC" evidence="13">
    <location>
        <begin position="26"/>
        <end position="78"/>
    </location>
</feature>
<gene>
    <name evidence="14" type="ORF">V5E97_09905</name>
</gene>